<comment type="subunit">
    <text evidence="2 7">Heterodimer of SbcC and SbcD.</text>
</comment>
<organism evidence="10 11">
    <name type="scientific">Acetitomaculum ruminis DSM 5522</name>
    <dbReference type="NCBI Taxonomy" id="1120918"/>
    <lineage>
        <taxon>Bacteria</taxon>
        <taxon>Bacillati</taxon>
        <taxon>Bacillota</taxon>
        <taxon>Clostridia</taxon>
        <taxon>Lachnospirales</taxon>
        <taxon>Lachnospiraceae</taxon>
        <taxon>Acetitomaculum</taxon>
    </lineage>
</organism>
<dbReference type="GO" id="GO:0006310">
    <property type="term" value="P:DNA recombination"/>
    <property type="evidence" value="ECO:0007669"/>
    <property type="project" value="UniProtKB-KW"/>
</dbReference>
<dbReference type="GO" id="GO:0004519">
    <property type="term" value="F:endonuclease activity"/>
    <property type="evidence" value="ECO:0007669"/>
    <property type="project" value="UniProtKB-KW"/>
</dbReference>
<dbReference type="RefSeq" id="WP_092869852.1">
    <property type="nucleotide sequence ID" value="NZ_FOJY01000001.1"/>
</dbReference>
<evidence type="ECO:0000256" key="6">
    <source>
        <dbReference type="ARBA" id="ARBA00022839"/>
    </source>
</evidence>
<dbReference type="CDD" id="cd00840">
    <property type="entry name" value="MPP_Mre11_N"/>
    <property type="match status" value="1"/>
</dbReference>
<dbReference type="Proteomes" id="UP000198838">
    <property type="component" value="Unassembled WGS sequence"/>
</dbReference>
<evidence type="ECO:0000256" key="4">
    <source>
        <dbReference type="ARBA" id="ARBA00022722"/>
    </source>
</evidence>
<keyword evidence="11" id="KW-1185">Reference proteome</keyword>
<feature type="domain" description="Calcineurin-like phosphoesterase" evidence="8">
    <location>
        <begin position="1"/>
        <end position="229"/>
    </location>
</feature>
<dbReference type="InterPro" id="IPR041796">
    <property type="entry name" value="Mre11_N"/>
</dbReference>
<evidence type="ECO:0000313" key="11">
    <source>
        <dbReference type="Proteomes" id="UP000198838"/>
    </source>
</evidence>
<dbReference type="STRING" id="1120918.SAMN05216249_101136"/>
<name>A0A1I0V318_9FIRM</name>
<dbReference type="NCBIfam" id="TIGR00619">
    <property type="entry name" value="sbcd"/>
    <property type="match status" value="1"/>
</dbReference>
<evidence type="ECO:0000256" key="3">
    <source>
        <dbReference type="ARBA" id="ARBA00013365"/>
    </source>
</evidence>
<accession>A0A1I0V318</accession>
<keyword evidence="4 7" id="KW-0540">Nuclease</keyword>
<dbReference type="PANTHER" id="PTHR30337">
    <property type="entry name" value="COMPONENT OF ATP-DEPENDENT DSDNA EXONUCLEASE"/>
    <property type="match status" value="1"/>
</dbReference>
<dbReference type="GO" id="GO:0006260">
    <property type="term" value="P:DNA replication"/>
    <property type="evidence" value="ECO:0007669"/>
    <property type="project" value="UniProtKB-KW"/>
</dbReference>
<dbReference type="SUPFAM" id="SSF56300">
    <property type="entry name" value="Metallo-dependent phosphatases"/>
    <property type="match status" value="1"/>
</dbReference>
<evidence type="ECO:0000256" key="7">
    <source>
        <dbReference type="RuleBase" id="RU363069"/>
    </source>
</evidence>
<dbReference type="InterPro" id="IPR050535">
    <property type="entry name" value="DNA_Repair-Maintenance_Comp"/>
</dbReference>
<dbReference type="InterPro" id="IPR026843">
    <property type="entry name" value="SbcD_C"/>
</dbReference>
<protein>
    <recommendedName>
        <fullName evidence="3 7">Nuclease SbcCD subunit D</fullName>
    </recommendedName>
</protein>
<evidence type="ECO:0000256" key="5">
    <source>
        <dbReference type="ARBA" id="ARBA00022801"/>
    </source>
</evidence>
<dbReference type="InterPro" id="IPR004843">
    <property type="entry name" value="Calcineurin-like_PHP"/>
</dbReference>
<evidence type="ECO:0000259" key="9">
    <source>
        <dbReference type="Pfam" id="PF12320"/>
    </source>
</evidence>
<feature type="domain" description="Nuclease SbcCD subunit D C-terminal" evidence="9">
    <location>
        <begin position="279"/>
        <end position="351"/>
    </location>
</feature>
<keyword evidence="6 7" id="KW-0269">Exonuclease</keyword>
<sequence>MRFFHISDLHIGLKLMNRDLRKDQEYILETIVEKAIEKKPDAVLIAGDIYDKAVPSSEAVDVFDNFISNLSKALPNAKIMMISGNHDSASRINVFRNILSSNNIYMIGIPPRFEDEYIEKVSLSDEYGKVNFYLLPFVKPSMVKEIVGVDENGNNLSYDETLHRLIKREKIDCSDRNVLVSHQFYLPKGKSAGDIERSDSEIKTVGNIDQVNADILEIFDYAALGHIHKKMKVGYDNYLYSGTPIATSVSESGQEKSITYVNMGEKGDIKIENIPLIPLRNVKIITGELEKVLQEACEDYVTIVLTDKKDLDVIDMQDRLRAAFPNLLEIRRTSIRKADYRINMDEKEELDAYNLCNLFLSDLDEEEQIILKEVINELEL</sequence>
<evidence type="ECO:0000256" key="1">
    <source>
        <dbReference type="ARBA" id="ARBA00010555"/>
    </source>
</evidence>
<evidence type="ECO:0000259" key="8">
    <source>
        <dbReference type="Pfam" id="PF00149"/>
    </source>
</evidence>
<dbReference type="PANTHER" id="PTHR30337:SF0">
    <property type="entry name" value="NUCLEASE SBCCD SUBUNIT D"/>
    <property type="match status" value="1"/>
</dbReference>
<dbReference type="AlphaFoldDB" id="A0A1I0V318"/>
<dbReference type="EMBL" id="FOJY01000001">
    <property type="protein sequence ID" value="SFA70759.1"/>
    <property type="molecule type" value="Genomic_DNA"/>
</dbReference>
<keyword evidence="7" id="KW-0235">DNA replication</keyword>
<keyword evidence="7" id="KW-0255">Endonuclease</keyword>
<dbReference type="InterPro" id="IPR029052">
    <property type="entry name" value="Metallo-depent_PP-like"/>
</dbReference>
<evidence type="ECO:0000256" key="2">
    <source>
        <dbReference type="ARBA" id="ARBA00011322"/>
    </source>
</evidence>
<dbReference type="GO" id="GO:0008408">
    <property type="term" value="F:3'-5' exonuclease activity"/>
    <property type="evidence" value="ECO:0007669"/>
    <property type="project" value="InterPro"/>
</dbReference>
<reference evidence="10 11" key="1">
    <citation type="submission" date="2016-10" db="EMBL/GenBank/DDBJ databases">
        <authorList>
            <person name="de Groot N.N."/>
        </authorList>
    </citation>
    <scope>NUCLEOTIDE SEQUENCE [LARGE SCALE GENOMIC DNA]</scope>
    <source>
        <strain evidence="10 11">DSM 5522</strain>
    </source>
</reference>
<dbReference type="InterPro" id="IPR004593">
    <property type="entry name" value="SbcD"/>
</dbReference>
<comment type="similarity">
    <text evidence="1 7">Belongs to the SbcD family.</text>
</comment>
<dbReference type="Gene3D" id="3.60.21.10">
    <property type="match status" value="1"/>
</dbReference>
<keyword evidence="7" id="KW-0233">DNA recombination</keyword>
<keyword evidence="5 7" id="KW-0378">Hydrolase</keyword>
<dbReference type="Pfam" id="PF00149">
    <property type="entry name" value="Metallophos"/>
    <property type="match status" value="1"/>
</dbReference>
<evidence type="ECO:0000313" key="10">
    <source>
        <dbReference type="EMBL" id="SFA70759.1"/>
    </source>
</evidence>
<proteinExistence type="inferred from homology"/>
<gene>
    <name evidence="7" type="primary">sbcD</name>
    <name evidence="10" type="ORF">SAMN05216249_101136</name>
</gene>
<dbReference type="Pfam" id="PF12320">
    <property type="entry name" value="SbcD_C"/>
    <property type="match status" value="1"/>
</dbReference>
<dbReference type="OrthoDB" id="9773856at2"/>
<comment type="function">
    <text evidence="7">SbcCD cleaves DNA hairpin structures. These structures can inhibit DNA replication and are intermediates in certain DNA recombination reactions. The complex acts as a 3'-&gt;5' double strand exonuclease that can open hairpins. It also has a 5' single-strand endonuclease activity.</text>
</comment>